<dbReference type="OrthoDB" id="4833342at2"/>
<organism evidence="1 2">
    <name type="scientific">Kineococcus xinjiangensis</name>
    <dbReference type="NCBI Taxonomy" id="512762"/>
    <lineage>
        <taxon>Bacteria</taxon>
        <taxon>Bacillati</taxon>
        <taxon>Actinomycetota</taxon>
        <taxon>Actinomycetes</taxon>
        <taxon>Kineosporiales</taxon>
        <taxon>Kineosporiaceae</taxon>
        <taxon>Kineococcus</taxon>
    </lineage>
</organism>
<dbReference type="AlphaFoldDB" id="A0A2S6ITA9"/>
<evidence type="ECO:0000313" key="2">
    <source>
        <dbReference type="Proteomes" id="UP000239485"/>
    </source>
</evidence>
<dbReference type="RefSeq" id="WP_104431698.1">
    <property type="nucleotide sequence ID" value="NZ_PTJD01000003.1"/>
</dbReference>
<sequence>MGHTGGSGRYVEGERVFGPPSGVFDADWAAGLVLDRLGAGAGDRVEIARAAQLAWSARCAGRDAHEALAEAGLAPDLGRAVVGAVDDFTAAYGAGPAAEGPGPAGTPPTG</sequence>
<dbReference type="EMBL" id="PTJD01000003">
    <property type="protein sequence ID" value="PPK97483.1"/>
    <property type="molecule type" value="Genomic_DNA"/>
</dbReference>
<protein>
    <submittedName>
        <fullName evidence="1">Uncharacterized protein</fullName>
    </submittedName>
</protein>
<keyword evidence="2" id="KW-1185">Reference proteome</keyword>
<evidence type="ECO:0000313" key="1">
    <source>
        <dbReference type="EMBL" id="PPK97483.1"/>
    </source>
</evidence>
<accession>A0A2S6ITA9</accession>
<reference evidence="1 2" key="1">
    <citation type="submission" date="2018-02" db="EMBL/GenBank/DDBJ databases">
        <title>Genomic Encyclopedia of Archaeal and Bacterial Type Strains, Phase II (KMG-II): from individual species to whole genera.</title>
        <authorList>
            <person name="Goeker M."/>
        </authorList>
    </citation>
    <scope>NUCLEOTIDE SEQUENCE [LARGE SCALE GENOMIC DNA]</scope>
    <source>
        <strain evidence="1 2">DSM 22857</strain>
    </source>
</reference>
<comment type="caution">
    <text evidence="1">The sequence shown here is derived from an EMBL/GenBank/DDBJ whole genome shotgun (WGS) entry which is preliminary data.</text>
</comment>
<gene>
    <name evidence="1" type="ORF">CLV92_10313</name>
</gene>
<dbReference type="Proteomes" id="UP000239485">
    <property type="component" value="Unassembled WGS sequence"/>
</dbReference>
<proteinExistence type="predicted"/>
<name>A0A2S6ITA9_9ACTN</name>